<dbReference type="PANTHER" id="PTHR41302">
    <property type="entry name" value="PRESPORE-SPECIFIC TRANSCRIPTIONAL REGULATOR RSFA-RELATED"/>
    <property type="match status" value="1"/>
</dbReference>
<evidence type="ECO:0000313" key="4">
    <source>
        <dbReference type="Proteomes" id="UP000288024"/>
    </source>
</evidence>
<sequence length="178" mass="20773">MPKTRQDSWTEKEDILLADVVLRSISEGSTQLQAFEEVGKQLSRTSAACGFRWNAYVRKQYKSNIEAAKVQRKQLKQGKPLVEELVTELSREEEQVFKTTNADQFDGIIHYLKEIYNKSKIFNHQSEVSNSHEQDLHDKINELINQNKYLQKKLHSKEEAYKGLVDLMEQARKMVTNK</sequence>
<reference evidence="3 4" key="1">
    <citation type="submission" date="2019-01" db="EMBL/GenBank/DDBJ databases">
        <title>Bacillus sp. M5HDSG1-1, whole genome shotgun sequence.</title>
        <authorList>
            <person name="Tuo L."/>
        </authorList>
    </citation>
    <scope>NUCLEOTIDE SEQUENCE [LARGE SCALE GENOMIC DNA]</scope>
    <source>
        <strain evidence="3 4">M5HDSG1-1</strain>
    </source>
</reference>
<comment type="caution">
    <text evidence="3">The sequence shown here is derived from an EMBL/GenBank/DDBJ whole genome shotgun (WGS) entry which is preliminary data.</text>
</comment>
<dbReference type="PROSITE" id="PS50090">
    <property type="entry name" value="MYB_LIKE"/>
    <property type="match status" value="1"/>
</dbReference>
<dbReference type="EMBL" id="RZTZ01000009">
    <property type="protein sequence ID" value="RVT59494.1"/>
    <property type="molecule type" value="Genomic_DNA"/>
</dbReference>
<keyword evidence="4" id="KW-1185">Reference proteome</keyword>
<evidence type="ECO:0000259" key="2">
    <source>
        <dbReference type="PROSITE" id="PS50090"/>
    </source>
</evidence>
<organism evidence="3 4">
    <name type="scientific">Niallia taxi</name>
    <dbReference type="NCBI Taxonomy" id="2499688"/>
    <lineage>
        <taxon>Bacteria</taxon>
        <taxon>Bacillati</taxon>
        <taxon>Bacillota</taxon>
        <taxon>Bacilli</taxon>
        <taxon>Bacillales</taxon>
        <taxon>Bacillaceae</taxon>
        <taxon>Niallia</taxon>
    </lineage>
</organism>
<dbReference type="Pfam" id="PF13921">
    <property type="entry name" value="Myb_DNA-bind_6"/>
    <property type="match status" value="1"/>
</dbReference>
<evidence type="ECO:0000256" key="1">
    <source>
        <dbReference type="SAM" id="Coils"/>
    </source>
</evidence>
<dbReference type="RefSeq" id="WP_127739890.1">
    <property type="nucleotide sequence ID" value="NZ_CAJCKN010000005.1"/>
</dbReference>
<name>A0A3S2UV50_9BACI</name>
<dbReference type="InterPro" id="IPR014243">
    <property type="entry name" value="RsfA-like"/>
</dbReference>
<dbReference type="AlphaFoldDB" id="A0A3S2UV50"/>
<dbReference type="InterPro" id="IPR001005">
    <property type="entry name" value="SANT/Myb"/>
</dbReference>
<feature type="coiled-coil region" evidence="1">
    <location>
        <begin position="133"/>
        <end position="160"/>
    </location>
</feature>
<feature type="domain" description="Myb-like" evidence="2">
    <location>
        <begin position="1"/>
        <end position="57"/>
    </location>
</feature>
<evidence type="ECO:0000313" key="3">
    <source>
        <dbReference type="EMBL" id="RVT59494.1"/>
    </source>
</evidence>
<keyword evidence="1" id="KW-0175">Coiled coil</keyword>
<accession>A0A3S2UV50</accession>
<proteinExistence type="predicted"/>
<dbReference type="Proteomes" id="UP000288024">
    <property type="component" value="Unassembled WGS sequence"/>
</dbReference>
<dbReference type="PANTHER" id="PTHR41302:SF2">
    <property type="entry name" value="PRESPORE SPECIFIC TRANSCRIPTIONAL ACTIVATOR RSFA"/>
    <property type="match status" value="1"/>
</dbReference>
<dbReference type="GeneID" id="87619129"/>
<gene>
    <name evidence="3" type="ORF">EM808_19560</name>
</gene>
<dbReference type="NCBIfam" id="TIGR02894">
    <property type="entry name" value="DNA_bind_RsfA"/>
    <property type="match status" value="1"/>
</dbReference>
<protein>
    <submittedName>
        <fullName evidence="3">RsfA family transcriptional regulator</fullName>
    </submittedName>
</protein>